<dbReference type="InterPro" id="IPR009288">
    <property type="entry name" value="AIG2-like_dom"/>
</dbReference>
<evidence type="ECO:0000256" key="3">
    <source>
        <dbReference type="SAM" id="MobiDB-lite"/>
    </source>
</evidence>
<dbReference type="EMBL" id="JAVRRF010000008">
    <property type="protein sequence ID" value="KAK5062246.1"/>
    <property type="molecule type" value="Genomic_DNA"/>
</dbReference>
<feature type="region of interest" description="Disordered" evidence="3">
    <location>
        <begin position="594"/>
        <end position="626"/>
    </location>
</feature>
<evidence type="ECO:0000256" key="1">
    <source>
        <dbReference type="ARBA" id="ARBA00012346"/>
    </source>
</evidence>
<keyword evidence="7" id="KW-1185">Reference proteome</keyword>
<feature type="domain" description="Spindle pole body-associated protein cut12" evidence="5">
    <location>
        <begin position="380"/>
        <end position="431"/>
    </location>
</feature>
<name>A0ABR0JEK3_9EURO</name>
<dbReference type="Proteomes" id="UP001345691">
    <property type="component" value="Unassembled WGS sequence"/>
</dbReference>
<reference evidence="6 7" key="1">
    <citation type="submission" date="2023-08" db="EMBL/GenBank/DDBJ databases">
        <title>Black Yeasts Isolated from many extreme environments.</title>
        <authorList>
            <person name="Coleine C."/>
            <person name="Stajich J.E."/>
            <person name="Selbmann L."/>
        </authorList>
    </citation>
    <scope>NUCLEOTIDE SEQUENCE [LARGE SCALE GENOMIC DNA]</scope>
    <source>
        <strain evidence="6 7">CCFEE 6328</strain>
    </source>
</reference>
<feature type="compositionally biased region" description="Basic and acidic residues" evidence="3">
    <location>
        <begin position="226"/>
        <end position="235"/>
    </location>
</feature>
<dbReference type="CDD" id="cd06661">
    <property type="entry name" value="GGCT_like"/>
    <property type="match status" value="1"/>
</dbReference>
<evidence type="ECO:0000313" key="7">
    <source>
        <dbReference type="Proteomes" id="UP001345691"/>
    </source>
</evidence>
<evidence type="ECO:0000259" key="5">
    <source>
        <dbReference type="Pfam" id="PF11500"/>
    </source>
</evidence>
<evidence type="ECO:0000259" key="4">
    <source>
        <dbReference type="Pfam" id="PF06094"/>
    </source>
</evidence>
<dbReference type="InterPro" id="IPR036568">
    <property type="entry name" value="GGCT-like_sf"/>
</dbReference>
<dbReference type="Pfam" id="PF06094">
    <property type="entry name" value="GGACT"/>
    <property type="match status" value="1"/>
</dbReference>
<dbReference type="Pfam" id="PF11500">
    <property type="entry name" value="Cut12"/>
    <property type="match status" value="1"/>
</dbReference>
<evidence type="ECO:0000313" key="6">
    <source>
        <dbReference type="EMBL" id="KAK5062246.1"/>
    </source>
</evidence>
<dbReference type="InterPro" id="IPR013024">
    <property type="entry name" value="GGCT-like"/>
</dbReference>
<proteinExistence type="predicted"/>
<feature type="region of interest" description="Disordered" evidence="3">
    <location>
        <begin position="431"/>
        <end position="560"/>
    </location>
</feature>
<dbReference type="Gene3D" id="3.10.490.10">
    <property type="entry name" value="Gamma-glutamyl cyclotransferase-like"/>
    <property type="match status" value="1"/>
</dbReference>
<feature type="domain" description="Gamma-glutamylcyclotransferase AIG2-like" evidence="4">
    <location>
        <begin position="14"/>
        <end position="98"/>
    </location>
</feature>
<organism evidence="6 7">
    <name type="scientific">Exophiala sideris</name>
    <dbReference type="NCBI Taxonomy" id="1016849"/>
    <lineage>
        <taxon>Eukaryota</taxon>
        <taxon>Fungi</taxon>
        <taxon>Dikarya</taxon>
        <taxon>Ascomycota</taxon>
        <taxon>Pezizomycotina</taxon>
        <taxon>Eurotiomycetes</taxon>
        <taxon>Chaetothyriomycetidae</taxon>
        <taxon>Chaetothyriales</taxon>
        <taxon>Herpotrichiellaceae</taxon>
        <taxon>Exophiala</taxon>
    </lineage>
</organism>
<gene>
    <name evidence="6" type="ORF">LTR69_004604</name>
</gene>
<comment type="caution">
    <text evidence="6">The sequence shown here is derived from an EMBL/GenBank/DDBJ whole genome shotgun (WGS) entry which is preliminary data.</text>
</comment>
<dbReference type="PANTHER" id="PTHR12935">
    <property type="entry name" value="GAMMA-GLUTAMYLCYCLOTRANSFERASE"/>
    <property type="match status" value="1"/>
</dbReference>
<protein>
    <recommendedName>
        <fullName evidence="1">gamma-glutamylcyclotransferase</fullName>
        <ecNumber evidence="1">4.3.2.9</ecNumber>
    </recommendedName>
</protein>
<feature type="compositionally biased region" description="Basic and acidic residues" evidence="3">
    <location>
        <begin position="594"/>
        <end position="619"/>
    </location>
</feature>
<dbReference type="EC" id="4.3.2.9" evidence="1"/>
<feature type="region of interest" description="Disordered" evidence="3">
    <location>
        <begin position="222"/>
        <end position="286"/>
    </location>
</feature>
<dbReference type="InterPro" id="IPR021589">
    <property type="entry name" value="Cut12"/>
</dbReference>
<keyword evidence="2" id="KW-0456">Lyase</keyword>
<sequence>MKQRCPDSLFIGLAELKDWKWIINETGYANIIPSQGNAVYGSLCFLSKRDEMALDESEGVPWLYEKMTLPVKRVLSGEEKSSDWAEGGDVQVKAMAYVDVQRKEVGKIEREYVVWIKKAAEDGMKCGMPSSYVEKYLVPFLPEDDKQLEDIIMVRTTRFGEQSAGIVPRGPPDYRANCISTYISDDSWSAPVMPGEATILEGPVTPAPVFAYRAVRGIFFGSPDSSPEHDNKENVDPTPVSSPQKLGMMDERLQLTPSHKRKRDGGATILSPSKAMLSPTKGILRTPGLATPRAKLLKEINVKFKSVSPESAQQKPAAAKNAGNTNTNRGASSNKDSGYILRVSKSMGDLEPAKKELKVVAQTKNGLPPTTNTTAFPPSAMDAYMQQTEKEMKKLVRYGQKMREYARKKDAENVELKSMVEHLQRENERLRRAVDGEFQRTQDQDKSGNVYAGTVQGSGRIASTGLKLPKQSVKQENVTQRSATQQLRQPSASNTVSGTKSGPELSTAKHRTPSDHQQPPASISFHPKSKTDFLNNALPVRSASSGAPTQPSARTTTGNTHTNKNAAAALANIANTGTGSTRLAPDRLAAARERLRQRAEARKSSVEDHTHQHDHHGYDDSSPAKVQQREGILIDINIDDDADAVHQTQTANMSREQSVLDWVNL</sequence>
<dbReference type="PANTHER" id="PTHR12935:SF0">
    <property type="entry name" value="GAMMA-GLUTAMYLCYCLOTRANSFERASE"/>
    <property type="match status" value="1"/>
</dbReference>
<feature type="compositionally biased region" description="Polar residues" evidence="3">
    <location>
        <begin position="542"/>
        <end position="552"/>
    </location>
</feature>
<dbReference type="InterPro" id="IPR017939">
    <property type="entry name" value="G-Glutamylcylcotransferase"/>
</dbReference>
<evidence type="ECO:0000256" key="2">
    <source>
        <dbReference type="ARBA" id="ARBA00023239"/>
    </source>
</evidence>
<feature type="compositionally biased region" description="Polar residues" evidence="3">
    <location>
        <begin position="472"/>
        <end position="500"/>
    </location>
</feature>
<feature type="region of interest" description="Disordered" evidence="3">
    <location>
        <begin position="306"/>
        <end position="336"/>
    </location>
</feature>
<accession>A0ABR0JEK3</accession>
<feature type="compositionally biased region" description="Basic and acidic residues" evidence="3">
    <location>
        <begin position="431"/>
        <end position="446"/>
    </location>
</feature>
<dbReference type="SUPFAM" id="SSF110857">
    <property type="entry name" value="Gamma-glutamyl cyclotransferase-like"/>
    <property type="match status" value="1"/>
</dbReference>
<feature type="compositionally biased region" description="Low complexity" evidence="3">
    <location>
        <begin position="317"/>
        <end position="331"/>
    </location>
</feature>